<keyword evidence="2" id="KW-1185">Reference proteome</keyword>
<proteinExistence type="predicted"/>
<protein>
    <submittedName>
        <fullName evidence="1">Uncharacterized protein</fullName>
    </submittedName>
</protein>
<evidence type="ECO:0000313" key="2">
    <source>
        <dbReference type="Proteomes" id="UP001281761"/>
    </source>
</evidence>
<name>A0ABQ9X9M6_9EUKA</name>
<sequence length="315" mass="36525">MSIHRYTAFLIWRPNLPHYRDHYAHELTSLASMVEDGYHFDEDLLDKVSKFICKLNENFRHGDFADHFLVILRYGSNFAVEFVDSATILLSSSHRSIVRDTLSYVHECLRSCSYYSRLAIVSSKLFPRILSTPHLRDLSVVEDQGILHNLIEILLVGIMPFRDLVFTEVLSPIEPSLVQISRNPRIVSWNDACHAALKLLFRIVDESVNHQPALDFICSSPIPMAFQTLLSKVENESTHPEFLYSMLQTIYTWQSKGAKSWCRGRILLQTLEREGFKDHLEQTLLHNNLTSQGQMVRTRTCRIMRKWGTHCYLPS</sequence>
<comment type="caution">
    <text evidence="1">The sequence shown here is derived from an EMBL/GenBank/DDBJ whole genome shotgun (WGS) entry which is preliminary data.</text>
</comment>
<evidence type="ECO:0000313" key="1">
    <source>
        <dbReference type="EMBL" id="KAK2949252.1"/>
    </source>
</evidence>
<accession>A0ABQ9X9M6</accession>
<gene>
    <name evidence="1" type="ORF">BLNAU_15855</name>
</gene>
<dbReference type="Proteomes" id="UP001281761">
    <property type="component" value="Unassembled WGS sequence"/>
</dbReference>
<reference evidence="1 2" key="1">
    <citation type="journal article" date="2022" name="bioRxiv">
        <title>Genomics of Preaxostyla Flagellates Illuminates Evolutionary Transitions and the Path Towards Mitochondrial Loss.</title>
        <authorList>
            <person name="Novak L.V.F."/>
            <person name="Treitli S.C."/>
            <person name="Pyrih J."/>
            <person name="Halakuc P."/>
            <person name="Pipaliya S.V."/>
            <person name="Vacek V."/>
            <person name="Brzon O."/>
            <person name="Soukal P."/>
            <person name="Eme L."/>
            <person name="Dacks J.B."/>
            <person name="Karnkowska A."/>
            <person name="Elias M."/>
            <person name="Hampl V."/>
        </authorList>
    </citation>
    <scope>NUCLEOTIDE SEQUENCE [LARGE SCALE GENOMIC DNA]</scope>
    <source>
        <strain evidence="1">NAU3</strain>
        <tissue evidence="1">Gut</tissue>
    </source>
</reference>
<organism evidence="1 2">
    <name type="scientific">Blattamonas nauphoetae</name>
    <dbReference type="NCBI Taxonomy" id="2049346"/>
    <lineage>
        <taxon>Eukaryota</taxon>
        <taxon>Metamonada</taxon>
        <taxon>Preaxostyla</taxon>
        <taxon>Oxymonadida</taxon>
        <taxon>Blattamonas</taxon>
    </lineage>
</organism>
<dbReference type="EMBL" id="JARBJD010000160">
    <property type="protein sequence ID" value="KAK2949252.1"/>
    <property type="molecule type" value="Genomic_DNA"/>
</dbReference>